<sequence length="153" mass="16944">MTKMKVIFIQDVRGRGKRGQVKDVPDGYAQNYLIKRGLAKQATHAAMSQLAGQQRAEEKHAAEELAEAKELKKVLENDKTVVELSGKAGTDGRMFGSISTKQIATALQKQFNVKIDKRKIELAAPIKALGYVNVPIKLHPQVMAEIRVHIAEK</sequence>
<dbReference type="PROSITE" id="PS00651">
    <property type="entry name" value="RIBOSOMAL_L9"/>
    <property type="match status" value="1"/>
</dbReference>
<dbReference type="InterPro" id="IPR036791">
    <property type="entry name" value="Ribosomal_bL9_C_sf"/>
</dbReference>
<proteinExistence type="inferred from homology"/>
<evidence type="ECO:0000256" key="2">
    <source>
        <dbReference type="ARBA" id="ARBA00010605"/>
    </source>
</evidence>
<dbReference type="GO" id="GO:0019843">
    <property type="term" value="F:rRNA binding"/>
    <property type="evidence" value="ECO:0007669"/>
    <property type="project" value="UniProtKB-UniRule"/>
</dbReference>
<dbReference type="GO" id="GO:0003735">
    <property type="term" value="F:structural constituent of ribosome"/>
    <property type="evidence" value="ECO:0007669"/>
    <property type="project" value="InterPro"/>
</dbReference>
<dbReference type="Gene3D" id="3.40.5.10">
    <property type="entry name" value="Ribosomal protein L9, N-terminal domain"/>
    <property type="match status" value="1"/>
</dbReference>
<dbReference type="HOGENOM" id="CLU_078938_3_2_9"/>
<dbReference type="InterPro" id="IPR020069">
    <property type="entry name" value="Ribosomal_bL9_C"/>
</dbReference>
<evidence type="ECO:0000256" key="4">
    <source>
        <dbReference type="ARBA" id="ARBA00022884"/>
    </source>
</evidence>
<dbReference type="InterPro" id="IPR020594">
    <property type="entry name" value="Ribosomal_bL9_bac/chp"/>
</dbReference>
<reference evidence="10 11" key="1">
    <citation type="submission" date="2009-01" db="EMBL/GenBank/DDBJ databases">
        <authorList>
            <person name="Qin X."/>
            <person name="Bachman B."/>
            <person name="Battles P."/>
            <person name="Bell A."/>
            <person name="Bess C."/>
            <person name="Bickham C."/>
            <person name="Chaboub L."/>
            <person name="Chen D."/>
            <person name="Coyle M."/>
            <person name="Deiros D.R."/>
            <person name="Dinh H."/>
            <person name="Forbes L."/>
            <person name="Fowler G."/>
            <person name="Francisco L."/>
            <person name="Fu Q."/>
            <person name="Gubbala S."/>
            <person name="Hale W."/>
            <person name="Han Y."/>
            <person name="Hemphill L."/>
            <person name="Highlander S.K."/>
            <person name="Hirani K."/>
            <person name="Hogues M."/>
            <person name="Jackson L."/>
            <person name="Jakkamsetti A."/>
            <person name="Javaid M."/>
            <person name="Jiang H."/>
            <person name="Korchina V."/>
            <person name="Kovar C."/>
            <person name="Lara F."/>
            <person name="Lee S."/>
            <person name="Mata R."/>
            <person name="Mathew T."/>
            <person name="Moen C."/>
            <person name="Morales K."/>
            <person name="Munidasa M."/>
            <person name="Nazareth L."/>
            <person name="Ngo R."/>
            <person name="Nguyen L."/>
            <person name="Okwuonu G."/>
            <person name="Ongeri F."/>
            <person name="Patil S."/>
            <person name="Petrosino J."/>
            <person name="Pham C."/>
            <person name="Pham P."/>
            <person name="Pu L.-L."/>
            <person name="Puazo M."/>
            <person name="Raj R."/>
            <person name="Reid J."/>
            <person name="Rouhana J."/>
            <person name="Saada N."/>
            <person name="Shang Y."/>
            <person name="Simmons D."/>
            <person name="Thornton R."/>
            <person name="Warren J."/>
            <person name="Weissenberger G."/>
            <person name="Zhang J."/>
            <person name="Zhang L."/>
            <person name="Zhou C."/>
            <person name="Zhu D."/>
            <person name="Muzny D."/>
            <person name="Worley K."/>
            <person name="Gibbs R."/>
        </authorList>
    </citation>
    <scope>NUCLEOTIDE SEQUENCE [LARGE SCALE GENOMIC DNA]</scope>
    <source>
        <strain evidence="10 11">ATCC 49540</strain>
    </source>
</reference>
<dbReference type="InterPro" id="IPR009027">
    <property type="entry name" value="Ribosomal_bL9/RNase_H1_N"/>
</dbReference>
<dbReference type="SUPFAM" id="SSF55658">
    <property type="entry name" value="L9 N-domain-like"/>
    <property type="match status" value="1"/>
</dbReference>
<dbReference type="InterPro" id="IPR036935">
    <property type="entry name" value="Ribosomal_bL9_N_sf"/>
</dbReference>
<comment type="similarity">
    <text evidence="2 8">Belongs to the bacterial ribosomal protein bL9 family.</text>
</comment>
<organism evidence="10 11">
    <name type="scientific">Limosilactobacillus vaginalis DSM 5837 = ATCC 49540</name>
    <dbReference type="NCBI Taxonomy" id="1423814"/>
    <lineage>
        <taxon>Bacteria</taxon>
        <taxon>Bacillati</taxon>
        <taxon>Bacillota</taxon>
        <taxon>Bacilli</taxon>
        <taxon>Lactobacillales</taxon>
        <taxon>Lactobacillaceae</taxon>
        <taxon>Limosilactobacillus</taxon>
    </lineage>
</organism>
<keyword evidence="4 8" id="KW-0694">RNA-binding</keyword>
<protein>
    <recommendedName>
        <fullName evidence="7 8">Large ribosomal subunit protein bL9</fullName>
    </recommendedName>
</protein>
<dbReference type="eggNOG" id="COG0359">
    <property type="taxonomic scope" value="Bacteria"/>
</dbReference>
<gene>
    <name evidence="8 10" type="primary">rplI</name>
    <name evidence="10" type="ORF">HMPREF0549_1031</name>
</gene>
<evidence type="ECO:0000256" key="7">
    <source>
        <dbReference type="ARBA" id="ARBA00035292"/>
    </source>
</evidence>
<dbReference type="InterPro" id="IPR020070">
    <property type="entry name" value="Ribosomal_bL9_N"/>
</dbReference>
<dbReference type="Pfam" id="PF01281">
    <property type="entry name" value="Ribosomal_L9_N"/>
    <property type="match status" value="1"/>
</dbReference>
<name>C2EU95_9LACO</name>
<dbReference type="InterPro" id="IPR000244">
    <property type="entry name" value="Ribosomal_bL9"/>
</dbReference>
<dbReference type="GO" id="GO:0006412">
    <property type="term" value="P:translation"/>
    <property type="evidence" value="ECO:0007669"/>
    <property type="project" value="UniProtKB-UniRule"/>
</dbReference>
<dbReference type="SUPFAM" id="SSF55653">
    <property type="entry name" value="Ribosomal protein L9 C-domain"/>
    <property type="match status" value="1"/>
</dbReference>
<evidence type="ECO:0000256" key="6">
    <source>
        <dbReference type="ARBA" id="ARBA00023274"/>
    </source>
</evidence>
<evidence type="ECO:0000313" key="10">
    <source>
        <dbReference type="EMBL" id="EEJ40512.1"/>
    </source>
</evidence>
<evidence type="ECO:0000256" key="5">
    <source>
        <dbReference type="ARBA" id="ARBA00022980"/>
    </source>
</evidence>
<comment type="caution">
    <text evidence="10">The sequence shown here is derived from an EMBL/GenBank/DDBJ whole genome shotgun (WGS) entry which is preliminary data.</text>
</comment>
<dbReference type="AlphaFoldDB" id="C2EU95"/>
<dbReference type="PANTHER" id="PTHR21368">
    <property type="entry name" value="50S RIBOSOMAL PROTEIN L9"/>
    <property type="match status" value="1"/>
</dbReference>
<evidence type="ECO:0000256" key="1">
    <source>
        <dbReference type="ARBA" id="ARBA00003058"/>
    </source>
</evidence>
<dbReference type="Pfam" id="PF03948">
    <property type="entry name" value="Ribosomal_L9_C"/>
    <property type="match status" value="1"/>
</dbReference>
<evidence type="ECO:0000256" key="3">
    <source>
        <dbReference type="ARBA" id="ARBA00022730"/>
    </source>
</evidence>
<dbReference type="FunFam" id="3.40.5.10:FF:000002">
    <property type="entry name" value="50S ribosomal protein L9"/>
    <property type="match status" value="1"/>
</dbReference>
<dbReference type="HAMAP" id="MF_00503">
    <property type="entry name" value="Ribosomal_bL9"/>
    <property type="match status" value="1"/>
</dbReference>
<dbReference type="STRING" id="1423814.HMPREF0549_1031"/>
<evidence type="ECO:0000259" key="9">
    <source>
        <dbReference type="PROSITE" id="PS00651"/>
    </source>
</evidence>
<evidence type="ECO:0000313" key="11">
    <source>
        <dbReference type="Proteomes" id="UP000004483"/>
    </source>
</evidence>
<feature type="domain" description="Ribosomal protein L9" evidence="9">
    <location>
        <begin position="16"/>
        <end position="43"/>
    </location>
</feature>
<dbReference type="FunFam" id="3.10.430.100:FF:000002">
    <property type="entry name" value="50S ribosomal protein L9"/>
    <property type="match status" value="1"/>
</dbReference>
<accession>C2EU95</accession>
<keyword evidence="6 8" id="KW-0687">Ribonucleoprotein</keyword>
<comment type="function">
    <text evidence="1 8">Binds to the 23S rRNA.</text>
</comment>
<dbReference type="EMBL" id="ACGV01000124">
    <property type="protein sequence ID" value="EEJ40512.1"/>
    <property type="molecule type" value="Genomic_DNA"/>
</dbReference>
<keyword evidence="3 8" id="KW-0699">rRNA-binding</keyword>
<evidence type="ECO:0000256" key="8">
    <source>
        <dbReference type="HAMAP-Rule" id="MF_00503"/>
    </source>
</evidence>
<dbReference type="NCBIfam" id="TIGR00158">
    <property type="entry name" value="L9"/>
    <property type="match status" value="1"/>
</dbReference>
<dbReference type="GO" id="GO:1990904">
    <property type="term" value="C:ribonucleoprotein complex"/>
    <property type="evidence" value="ECO:0007669"/>
    <property type="project" value="UniProtKB-KW"/>
</dbReference>
<dbReference type="Gene3D" id="3.10.430.100">
    <property type="entry name" value="Ribosomal protein L9, C-terminal domain"/>
    <property type="match status" value="1"/>
</dbReference>
<dbReference type="PATRIC" id="fig|1423814.6.peg.770"/>
<dbReference type="GO" id="GO:0005840">
    <property type="term" value="C:ribosome"/>
    <property type="evidence" value="ECO:0007669"/>
    <property type="project" value="UniProtKB-KW"/>
</dbReference>
<dbReference type="Proteomes" id="UP000004483">
    <property type="component" value="Unassembled WGS sequence"/>
</dbReference>
<keyword evidence="5 8" id="KW-0689">Ribosomal protein</keyword>